<dbReference type="AlphaFoldDB" id="A0A7G9WKB1"/>
<evidence type="ECO:0000259" key="3">
    <source>
        <dbReference type="Pfam" id="PF01478"/>
    </source>
</evidence>
<keyword evidence="2" id="KW-1133">Transmembrane helix</keyword>
<organism evidence="4 5">
    <name type="scientific">Caproicibacterium amylolyticum</name>
    <dbReference type="NCBI Taxonomy" id="2766537"/>
    <lineage>
        <taxon>Bacteria</taxon>
        <taxon>Bacillati</taxon>
        <taxon>Bacillota</taxon>
        <taxon>Clostridia</taxon>
        <taxon>Eubacteriales</taxon>
        <taxon>Oscillospiraceae</taxon>
        <taxon>Caproicibacterium</taxon>
    </lineage>
</organism>
<evidence type="ECO:0000313" key="4">
    <source>
        <dbReference type="EMBL" id="QNO19123.1"/>
    </source>
</evidence>
<dbReference type="GO" id="GO:0005886">
    <property type="term" value="C:plasma membrane"/>
    <property type="evidence" value="ECO:0007669"/>
    <property type="project" value="TreeGrafter"/>
</dbReference>
<evidence type="ECO:0000313" key="5">
    <source>
        <dbReference type="Proteomes" id="UP000516046"/>
    </source>
</evidence>
<keyword evidence="2" id="KW-0472">Membrane</keyword>
<dbReference type="InterPro" id="IPR000045">
    <property type="entry name" value="Prepilin_IV_endopep_pep"/>
</dbReference>
<dbReference type="GO" id="GO:0006465">
    <property type="term" value="P:signal peptide processing"/>
    <property type="evidence" value="ECO:0007669"/>
    <property type="project" value="TreeGrafter"/>
</dbReference>
<feature type="transmembrane region" description="Helical" evidence="2">
    <location>
        <begin position="106"/>
        <end position="126"/>
    </location>
</feature>
<keyword evidence="2" id="KW-0812">Transmembrane</keyword>
<dbReference type="Proteomes" id="UP000516046">
    <property type="component" value="Chromosome"/>
</dbReference>
<dbReference type="PANTHER" id="PTHR30487:SF0">
    <property type="entry name" value="PREPILIN LEADER PEPTIDASE_N-METHYLTRANSFERASE-RELATED"/>
    <property type="match status" value="1"/>
</dbReference>
<keyword evidence="5" id="KW-1185">Reference proteome</keyword>
<dbReference type="GO" id="GO:0004190">
    <property type="term" value="F:aspartic-type endopeptidase activity"/>
    <property type="evidence" value="ECO:0007669"/>
    <property type="project" value="InterPro"/>
</dbReference>
<dbReference type="RefSeq" id="WP_212508192.1">
    <property type="nucleotide sequence ID" value="NZ_CP060696.1"/>
</dbReference>
<dbReference type="EMBL" id="CP060696">
    <property type="protein sequence ID" value="QNO19123.1"/>
    <property type="molecule type" value="Genomic_DNA"/>
</dbReference>
<comment type="similarity">
    <text evidence="1">Belongs to the peptidase A24 family.</text>
</comment>
<protein>
    <submittedName>
        <fullName evidence="4">Prepilin peptidase</fullName>
    </submittedName>
</protein>
<feature type="transmembrane region" description="Helical" evidence="2">
    <location>
        <begin position="167"/>
        <end position="197"/>
    </location>
</feature>
<name>A0A7G9WKB1_9FIRM</name>
<sequence length="244" mass="26047">MNAAAAILLCLAAGLAAGGASVLLLNRIPAWWLCDYDEQPDASLLEKRVYFFPHGTVFSAVAASVFLLYFFQYGVCLQLFAAAGTVLPLLWITFTDLRYRIIPDQFSGNLFVLALFYQLAAPSGTVGAHLLNALLGTAAGASIILLMGLLGHVLFHQEAMGGGDLKLFAAVGTLSGLSGILPLFLFSLIFALIHILYLTTRGRLKGKVLYLPFGPSICFAAAAVTAFSSEISAFLSWYTALLTV</sequence>
<accession>A0A7G9WKB1</accession>
<proteinExistence type="inferred from homology"/>
<feature type="domain" description="Prepilin type IV endopeptidase peptidase" evidence="3">
    <location>
        <begin position="88"/>
        <end position="195"/>
    </location>
</feature>
<evidence type="ECO:0000256" key="1">
    <source>
        <dbReference type="ARBA" id="ARBA00005801"/>
    </source>
</evidence>
<feature type="transmembrane region" description="Helical" evidence="2">
    <location>
        <begin position="133"/>
        <end position="155"/>
    </location>
</feature>
<feature type="transmembrane region" description="Helical" evidence="2">
    <location>
        <begin position="50"/>
        <end position="70"/>
    </location>
</feature>
<dbReference type="KEGG" id="caml:H6X83_05810"/>
<dbReference type="Pfam" id="PF01478">
    <property type="entry name" value="Peptidase_A24"/>
    <property type="match status" value="1"/>
</dbReference>
<gene>
    <name evidence="4" type="ORF">H6X83_05810</name>
</gene>
<feature type="transmembrane region" description="Helical" evidence="2">
    <location>
        <begin position="77"/>
        <end position="94"/>
    </location>
</feature>
<feature type="transmembrane region" description="Helical" evidence="2">
    <location>
        <begin position="209"/>
        <end position="238"/>
    </location>
</feature>
<dbReference type="Gene3D" id="1.20.120.1220">
    <property type="match status" value="1"/>
</dbReference>
<dbReference type="InterPro" id="IPR050882">
    <property type="entry name" value="Prepilin_peptidase/N-MTase"/>
</dbReference>
<dbReference type="PANTHER" id="PTHR30487">
    <property type="entry name" value="TYPE 4 PREPILIN-LIKE PROTEINS LEADER PEPTIDE-PROCESSING ENZYME"/>
    <property type="match status" value="1"/>
</dbReference>
<evidence type="ECO:0000256" key="2">
    <source>
        <dbReference type="SAM" id="Phobius"/>
    </source>
</evidence>
<reference evidence="4 5" key="1">
    <citation type="submission" date="2020-08" db="EMBL/GenBank/DDBJ databases">
        <authorList>
            <person name="Ren C."/>
            <person name="Gu Y."/>
            <person name="Xu Y."/>
        </authorList>
    </citation>
    <scope>NUCLEOTIDE SEQUENCE [LARGE SCALE GENOMIC DNA]</scope>
    <source>
        <strain evidence="4 5">LBM18003</strain>
    </source>
</reference>